<dbReference type="PANTHER" id="PTHR37940">
    <property type="entry name" value="LYSINE--TRNA LIGASE"/>
    <property type="match status" value="1"/>
</dbReference>
<evidence type="ECO:0000256" key="2">
    <source>
        <dbReference type="ARBA" id="ARBA00005594"/>
    </source>
</evidence>
<dbReference type="Gene3D" id="3.40.50.620">
    <property type="entry name" value="HUPs"/>
    <property type="match status" value="2"/>
</dbReference>
<keyword evidence="6 10" id="KW-0067">ATP-binding</keyword>
<evidence type="ECO:0000313" key="12">
    <source>
        <dbReference type="Proteomes" id="UP000266273"/>
    </source>
</evidence>
<comment type="catalytic activity">
    <reaction evidence="9 10">
        <text>tRNA(Lys) + L-lysine + ATP = L-lysyl-tRNA(Lys) + AMP + diphosphate</text>
        <dbReference type="Rhea" id="RHEA:20792"/>
        <dbReference type="Rhea" id="RHEA-COMP:9696"/>
        <dbReference type="Rhea" id="RHEA-COMP:9697"/>
        <dbReference type="ChEBI" id="CHEBI:30616"/>
        <dbReference type="ChEBI" id="CHEBI:32551"/>
        <dbReference type="ChEBI" id="CHEBI:33019"/>
        <dbReference type="ChEBI" id="CHEBI:78442"/>
        <dbReference type="ChEBI" id="CHEBI:78529"/>
        <dbReference type="ChEBI" id="CHEBI:456215"/>
        <dbReference type="EC" id="6.1.1.6"/>
    </reaction>
</comment>
<organism evidence="11 12">
    <name type="scientific">Dichotomicrobium thermohalophilum</name>
    <dbReference type="NCBI Taxonomy" id="933063"/>
    <lineage>
        <taxon>Bacteria</taxon>
        <taxon>Pseudomonadati</taxon>
        <taxon>Pseudomonadota</taxon>
        <taxon>Alphaproteobacteria</taxon>
        <taxon>Hyphomicrobiales</taxon>
        <taxon>Hyphomicrobiaceae</taxon>
        <taxon>Dichotomicrobium</taxon>
    </lineage>
</organism>
<dbReference type="GO" id="GO:0005524">
    <property type="term" value="F:ATP binding"/>
    <property type="evidence" value="ECO:0007669"/>
    <property type="project" value="UniProtKB-UniRule"/>
</dbReference>
<evidence type="ECO:0000256" key="8">
    <source>
        <dbReference type="ARBA" id="ARBA00023146"/>
    </source>
</evidence>
<dbReference type="EC" id="6.1.1.6" evidence="10"/>
<dbReference type="InterPro" id="IPR001412">
    <property type="entry name" value="aa-tRNA-synth_I_CS"/>
</dbReference>
<dbReference type="HAMAP" id="MF_00177">
    <property type="entry name" value="Lys_tRNA_synth_class1"/>
    <property type="match status" value="1"/>
</dbReference>
<dbReference type="NCBIfam" id="TIGR00467">
    <property type="entry name" value="lysS_arch"/>
    <property type="match status" value="1"/>
</dbReference>
<dbReference type="GO" id="GO:0006430">
    <property type="term" value="P:lysyl-tRNA aminoacylation"/>
    <property type="evidence" value="ECO:0007669"/>
    <property type="project" value="UniProtKB-UniRule"/>
</dbReference>
<comment type="subcellular location">
    <subcellularLocation>
        <location evidence="1 10">Cytoplasm</location>
    </subcellularLocation>
</comment>
<keyword evidence="5 10" id="KW-0547">Nucleotide-binding</keyword>
<dbReference type="Pfam" id="PF01921">
    <property type="entry name" value="tRNA-synt_1f"/>
    <property type="match status" value="1"/>
</dbReference>
<accession>A0A397Q3G8</accession>
<keyword evidence="4 10" id="KW-0436">Ligase</keyword>
<evidence type="ECO:0000256" key="10">
    <source>
        <dbReference type="HAMAP-Rule" id="MF_00177"/>
    </source>
</evidence>
<dbReference type="PANTHER" id="PTHR37940:SF1">
    <property type="entry name" value="LYSINE--TRNA LIGASE"/>
    <property type="match status" value="1"/>
</dbReference>
<dbReference type="RefSeq" id="WP_119060755.1">
    <property type="nucleotide sequence ID" value="NZ_QXDF01000001.1"/>
</dbReference>
<dbReference type="SUPFAM" id="SSF52374">
    <property type="entry name" value="Nucleotidylyl transferase"/>
    <property type="match status" value="1"/>
</dbReference>
<dbReference type="GO" id="GO:0005737">
    <property type="term" value="C:cytoplasm"/>
    <property type="evidence" value="ECO:0007669"/>
    <property type="project" value="UniProtKB-SubCell"/>
</dbReference>
<feature type="short sequence motif" description="'HIGH' region" evidence="10">
    <location>
        <begin position="56"/>
        <end position="64"/>
    </location>
</feature>
<evidence type="ECO:0000256" key="9">
    <source>
        <dbReference type="ARBA" id="ARBA00048573"/>
    </source>
</evidence>
<dbReference type="InterPro" id="IPR020751">
    <property type="entry name" value="aa-tRNA-synth_I_codon-bd_sub2"/>
</dbReference>
<proteinExistence type="inferred from homology"/>
<dbReference type="InterPro" id="IPR002904">
    <property type="entry name" value="Lys-tRNA-ligase"/>
</dbReference>
<evidence type="ECO:0000256" key="5">
    <source>
        <dbReference type="ARBA" id="ARBA00022741"/>
    </source>
</evidence>
<dbReference type="PROSITE" id="PS00178">
    <property type="entry name" value="AA_TRNA_LIGASE_I"/>
    <property type="match status" value="1"/>
</dbReference>
<dbReference type="GO" id="GO:0000049">
    <property type="term" value="F:tRNA binding"/>
    <property type="evidence" value="ECO:0007669"/>
    <property type="project" value="InterPro"/>
</dbReference>
<dbReference type="InterPro" id="IPR014729">
    <property type="entry name" value="Rossmann-like_a/b/a_fold"/>
</dbReference>
<sequence length="546" mass="61590">MSTTSDSPAFDPLAAEMIEAARESKAWPFEEARKLIKRFEKSGAPDVVLFETGYGPSGLPHIGTFGEVARTSMVRHAFQVLTGLPTRLICFSDDMDGLRKVPDNVPNREQMEQYIGLPLSKVPDPFSDEHESFAAHNNLRLRRFLDRFGFDYEFYSATTCYQSGQFDDTLLKMLEVYDKVTDIILPTLGEERRKTYSPFLPICPRTGRVLQVPVIARDVEAGTITYEDPETGERVETPVTGGRVKCQWKADWALRWTALGVDYEMAGKDLIDSVTLSSKICRALGGRPPEGFNYELFLDENGEKISKSKGNGLTIDEWLTYASTESLSMFMFQKPRSARKLYFDVIPKTVDEYLTFLTKYPDQTAKEKVGNPVWHIHLGDPPRVEVPISFSLLLNLVSASNADNKETLWGFIQRYAPSATPENAPELDRMVGYALAYFRDFVAPTKQFRDPDARERAAITELYERLGELAEGTAGEDIQAVVYEIGKKHEFEPLRDWFRALYEVLLGQSAGPRFGSFVELYGVANTRAMIAERLWGGIQAEATSRS</sequence>
<dbReference type="GO" id="GO:0004824">
    <property type="term" value="F:lysine-tRNA ligase activity"/>
    <property type="evidence" value="ECO:0007669"/>
    <property type="project" value="UniProtKB-UniRule"/>
</dbReference>
<keyword evidence="7 10" id="KW-0648">Protein biosynthesis</keyword>
<feature type="binding site" evidence="10">
    <location>
        <position position="307"/>
    </location>
    <ligand>
        <name>ATP</name>
        <dbReference type="ChEBI" id="CHEBI:30616"/>
    </ligand>
</feature>
<name>A0A397Q3G8_9HYPH</name>
<dbReference type="SUPFAM" id="SSF48163">
    <property type="entry name" value="An anticodon-binding domain of class I aminoacyl-tRNA synthetases"/>
    <property type="match status" value="1"/>
</dbReference>
<evidence type="ECO:0000256" key="3">
    <source>
        <dbReference type="ARBA" id="ARBA00022490"/>
    </source>
</evidence>
<dbReference type="OrthoDB" id="9803151at2"/>
<gene>
    <name evidence="10" type="primary">lysS</name>
    <name evidence="11" type="ORF">BXY53_0993</name>
</gene>
<keyword evidence="3 10" id="KW-0963">Cytoplasm</keyword>
<evidence type="ECO:0000256" key="4">
    <source>
        <dbReference type="ARBA" id="ARBA00022598"/>
    </source>
</evidence>
<keyword evidence="8 10" id="KW-0030">Aminoacyl-tRNA synthetase</keyword>
<evidence type="ECO:0000256" key="6">
    <source>
        <dbReference type="ARBA" id="ARBA00022840"/>
    </source>
</evidence>
<comment type="similarity">
    <text evidence="2 10">Belongs to the class-I aminoacyl-tRNA synthetase family.</text>
</comment>
<dbReference type="NCBIfam" id="NF001968">
    <property type="entry name" value="PRK00750.1-2"/>
    <property type="match status" value="1"/>
</dbReference>
<protein>
    <recommendedName>
        <fullName evidence="10">Lysine--tRNA ligase</fullName>
        <ecNumber evidence="10">6.1.1.6</ecNumber>
    </recommendedName>
    <alternativeName>
        <fullName evidence="10">Lysyl-tRNA synthetase</fullName>
        <shortName evidence="10">LysRS</shortName>
    </alternativeName>
</protein>
<dbReference type="InterPro" id="IPR008925">
    <property type="entry name" value="aa_tRNA-synth_I_cd-bd_sf"/>
</dbReference>
<dbReference type="EMBL" id="QXDF01000001">
    <property type="protein sequence ID" value="RIA55906.1"/>
    <property type="molecule type" value="Genomic_DNA"/>
</dbReference>
<evidence type="ECO:0000256" key="1">
    <source>
        <dbReference type="ARBA" id="ARBA00004496"/>
    </source>
</evidence>
<feature type="short sequence motif" description="'KMSKS' region" evidence="10">
    <location>
        <begin position="304"/>
        <end position="308"/>
    </location>
</feature>
<reference evidence="11 12" key="1">
    <citation type="submission" date="2018-08" db="EMBL/GenBank/DDBJ databases">
        <title>Genomic Encyclopedia of Archaeal and Bacterial Type Strains, Phase II (KMG-II): from individual species to whole genera.</title>
        <authorList>
            <person name="Goeker M."/>
        </authorList>
    </citation>
    <scope>NUCLEOTIDE SEQUENCE [LARGE SCALE GENOMIC DNA]</scope>
    <source>
        <strain evidence="11 12">DSM 5002</strain>
    </source>
</reference>
<keyword evidence="12" id="KW-1185">Reference proteome</keyword>
<dbReference type="Gene3D" id="1.10.10.350">
    <property type="match status" value="1"/>
</dbReference>
<evidence type="ECO:0000313" key="11">
    <source>
        <dbReference type="EMBL" id="RIA55906.1"/>
    </source>
</evidence>
<evidence type="ECO:0000256" key="7">
    <source>
        <dbReference type="ARBA" id="ARBA00022917"/>
    </source>
</evidence>
<comment type="caution">
    <text evidence="11">The sequence shown here is derived from an EMBL/GenBank/DDBJ whole genome shotgun (WGS) entry which is preliminary data.</text>
</comment>
<dbReference type="Proteomes" id="UP000266273">
    <property type="component" value="Unassembled WGS sequence"/>
</dbReference>
<dbReference type="AlphaFoldDB" id="A0A397Q3G8"/>